<evidence type="ECO:0000313" key="4">
    <source>
        <dbReference type="Proteomes" id="UP000048965"/>
    </source>
</evidence>
<reference evidence="4" key="1">
    <citation type="submission" date="2014-09" db="EMBL/GenBank/DDBJ databases">
        <title>Whole genome shotgun sequence of Streptomyces sp. NBRC 110027.</title>
        <authorList>
            <person name="Komaki H."/>
            <person name="Ichikawa N."/>
            <person name="Katano-Makiyama Y."/>
            <person name="Hosoyama A."/>
            <person name="Hashimoto M."/>
            <person name="Uohara A."/>
            <person name="Kitahashi Y."/>
            <person name="Ohji S."/>
            <person name="Kimura A."/>
            <person name="Yamazoe A."/>
            <person name="Igarashi Y."/>
            <person name="Fujita N."/>
        </authorList>
    </citation>
    <scope>NUCLEOTIDE SEQUENCE [LARGE SCALE GENOMIC DNA]</scope>
    <source>
        <strain evidence="4">NBRC 110027</strain>
    </source>
</reference>
<reference evidence="3 4" key="2">
    <citation type="journal article" date="2015" name="Stand. Genomic Sci.">
        <title>Draft genome sequence of marine-derived Streptomyces sp. TP-A0598, a producer of anti-MRSA antibiotic lydicamycins.</title>
        <authorList>
            <person name="Komaki H."/>
            <person name="Ichikawa N."/>
            <person name="Hosoyama A."/>
            <person name="Fujita N."/>
            <person name="Igarashi Y."/>
        </authorList>
    </citation>
    <scope>NUCLEOTIDE SEQUENCE [LARGE SCALE GENOMIC DNA]</scope>
    <source>
        <strain evidence="3 4">NBRC 110027</strain>
    </source>
</reference>
<comment type="caution">
    <text evidence="3">The sequence shown here is derived from an EMBL/GenBank/DDBJ whole genome shotgun (WGS) entry which is preliminary data.</text>
</comment>
<accession>A0A0N7YLV7</accession>
<dbReference type="AlphaFoldDB" id="A0A0N7YLV7"/>
<evidence type="ECO:0000313" key="3">
    <source>
        <dbReference type="EMBL" id="GAO09883.1"/>
    </source>
</evidence>
<evidence type="ECO:0000256" key="1">
    <source>
        <dbReference type="ARBA" id="ARBA00006845"/>
    </source>
</evidence>
<proteinExistence type="inferred from homology"/>
<dbReference type="CDD" id="cd05141">
    <property type="entry name" value="Barstar_evA4336-like"/>
    <property type="match status" value="1"/>
</dbReference>
<dbReference type="InterPro" id="IPR000468">
    <property type="entry name" value="Barstar"/>
</dbReference>
<feature type="domain" description="Barstar (barnase inhibitor)" evidence="2">
    <location>
        <begin position="46"/>
        <end position="137"/>
    </location>
</feature>
<sequence>MTAPVPRPLAAVLDGSTPPGVLPWPAERAVADALAAARDAGWTASSLDLDGVADKAAFMERCARALRLPEWFGRNWDALADCLTDLSWCPADRGRLLVVTGWQGYAAAAPDEWSIVEGVLADAVGYWRDTDAGLAVIMARGRARQGA</sequence>
<dbReference type="InterPro" id="IPR035905">
    <property type="entry name" value="Barstar-like_sf"/>
</dbReference>
<comment type="similarity">
    <text evidence="1">Belongs to the barstar family.</text>
</comment>
<organism evidence="3 4">
    <name type="scientific">Streptomyces lydicamycinicus</name>
    <dbReference type="NCBI Taxonomy" id="1546107"/>
    <lineage>
        <taxon>Bacteria</taxon>
        <taxon>Bacillati</taxon>
        <taxon>Actinomycetota</taxon>
        <taxon>Actinomycetes</taxon>
        <taxon>Kitasatosporales</taxon>
        <taxon>Streptomycetaceae</taxon>
        <taxon>Streptomyces</taxon>
    </lineage>
</organism>
<dbReference type="RefSeq" id="WP_042156818.1">
    <property type="nucleotide sequence ID" value="NZ_BBNO01000006.1"/>
</dbReference>
<dbReference type="OrthoDB" id="5184890at2"/>
<dbReference type="EMBL" id="BBNO01000006">
    <property type="protein sequence ID" value="GAO09883.1"/>
    <property type="molecule type" value="Genomic_DNA"/>
</dbReference>
<dbReference type="Gene3D" id="3.30.370.10">
    <property type="entry name" value="Barstar-like"/>
    <property type="match status" value="1"/>
</dbReference>
<dbReference type="SUPFAM" id="SSF52038">
    <property type="entry name" value="Barstar-related"/>
    <property type="match status" value="1"/>
</dbReference>
<evidence type="ECO:0000259" key="2">
    <source>
        <dbReference type="Pfam" id="PF01337"/>
    </source>
</evidence>
<dbReference type="Proteomes" id="UP000048965">
    <property type="component" value="Unassembled WGS sequence"/>
</dbReference>
<protein>
    <recommendedName>
        <fullName evidence="2">Barstar (barnase inhibitor) domain-containing protein</fullName>
    </recommendedName>
</protein>
<dbReference type="Pfam" id="PF01337">
    <property type="entry name" value="Barstar"/>
    <property type="match status" value="1"/>
</dbReference>
<keyword evidence="4" id="KW-1185">Reference proteome</keyword>
<name>A0A0N7YLV7_9ACTN</name>
<gene>
    <name evidence="3" type="ORF">TPA0598_06_00480</name>
</gene>